<dbReference type="EMBL" id="JAUDUY010000004">
    <property type="protein sequence ID" value="MDM9631906.1"/>
    <property type="molecule type" value="Genomic_DNA"/>
</dbReference>
<dbReference type="InterPro" id="IPR032710">
    <property type="entry name" value="NTF2-like_dom_sf"/>
</dbReference>
<sequence>MKTQLFALLLLVLCHVQGQSPSEEAIKSTIEDFFEGFHKRDTSQMRSVLSEHLTMQRIGKDADGIPYLKDESIDDFLTSMASLPDTLKIEERLHSFTILTDGAMAEAWTPYSLYVQGTLHHCGVNSFQLFHDGNSWKIIYLVDTRQVTGCPESE</sequence>
<gene>
    <name evidence="1" type="ORF">QU605_10505</name>
</gene>
<accession>A0ABT7WG59</accession>
<dbReference type="Gene3D" id="3.10.450.50">
    <property type="match status" value="1"/>
</dbReference>
<evidence type="ECO:0000313" key="1">
    <source>
        <dbReference type="EMBL" id="MDM9631906.1"/>
    </source>
</evidence>
<keyword evidence="2" id="KW-1185">Reference proteome</keyword>
<comment type="caution">
    <text evidence="1">The sequence shown here is derived from an EMBL/GenBank/DDBJ whole genome shotgun (WGS) entry which is preliminary data.</text>
</comment>
<dbReference type="RefSeq" id="WP_289725267.1">
    <property type="nucleotide sequence ID" value="NZ_JAUDUY010000004.1"/>
</dbReference>
<name>A0ABT7WG59_9FLAO</name>
<dbReference type="Proteomes" id="UP001174839">
    <property type="component" value="Unassembled WGS sequence"/>
</dbReference>
<proteinExistence type="predicted"/>
<evidence type="ECO:0000313" key="2">
    <source>
        <dbReference type="Proteomes" id="UP001174839"/>
    </source>
</evidence>
<reference evidence="1" key="1">
    <citation type="submission" date="2023-06" db="EMBL/GenBank/DDBJ databases">
        <title>Robiginitalea aurantiacus sp. nov. and Algoriphagus sediminis sp. nov., isolated from coastal sediment.</title>
        <authorList>
            <person name="Zhou Z.Y."/>
            <person name="An J."/>
            <person name="Jia Y.W."/>
            <person name="Du Z.J."/>
        </authorList>
    </citation>
    <scope>NUCLEOTIDE SEQUENCE</scope>
    <source>
        <strain evidence="1">M39</strain>
    </source>
</reference>
<protein>
    <submittedName>
        <fullName evidence="1">Nuclear transport factor 2 family protein</fullName>
    </submittedName>
</protein>
<dbReference type="SUPFAM" id="SSF54427">
    <property type="entry name" value="NTF2-like"/>
    <property type="match status" value="1"/>
</dbReference>
<organism evidence="1 2">
    <name type="scientific">Robiginitalea aurantiaca</name>
    <dbReference type="NCBI Taxonomy" id="3056915"/>
    <lineage>
        <taxon>Bacteria</taxon>
        <taxon>Pseudomonadati</taxon>
        <taxon>Bacteroidota</taxon>
        <taxon>Flavobacteriia</taxon>
        <taxon>Flavobacteriales</taxon>
        <taxon>Flavobacteriaceae</taxon>
        <taxon>Robiginitalea</taxon>
    </lineage>
</organism>